<keyword evidence="1 3" id="KW-0853">WD repeat</keyword>
<evidence type="ECO:0000256" key="3">
    <source>
        <dbReference type="PROSITE-ProRule" id="PRU00221"/>
    </source>
</evidence>
<dbReference type="AlphaFoldDB" id="A0A1Y1S5Z2"/>
<feature type="repeat" description="WD" evidence="3">
    <location>
        <begin position="446"/>
        <end position="487"/>
    </location>
</feature>
<dbReference type="SUPFAM" id="SSF50998">
    <property type="entry name" value="Quinoprotein alcohol dehydrogenase-like"/>
    <property type="match status" value="1"/>
</dbReference>
<dbReference type="Gene3D" id="2.130.10.10">
    <property type="entry name" value="YVTN repeat-like/Quinoprotein amine dehydrogenase"/>
    <property type="match status" value="2"/>
</dbReference>
<keyword evidence="5" id="KW-1185">Reference proteome</keyword>
<dbReference type="VEuPathDB" id="MicrosporidiaDB:ECANGB1_1477"/>
<keyword evidence="2" id="KW-0677">Repeat</keyword>
<dbReference type="PANTHER" id="PTHR22847">
    <property type="entry name" value="WD40 REPEAT PROTEIN"/>
    <property type="match status" value="1"/>
</dbReference>
<dbReference type="OrthoDB" id="407922at2759"/>
<comment type="caution">
    <text evidence="4">The sequence shown here is derived from an EMBL/GenBank/DDBJ whole genome shotgun (WGS) entry which is preliminary data.</text>
</comment>
<dbReference type="GO" id="GO:1990234">
    <property type="term" value="C:transferase complex"/>
    <property type="evidence" value="ECO:0007669"/>
    <property type="project" value="UniProtKB-ARBA"/>
</dbReference>
<dbReference type="InterPro" id="IPR011047">
    <property type="entry name" value="Quinoprotein_ADH-like_sf"/>
</dbReference>
<reference evidence="4 5" key="1">
    <citation type="journal article" date="2017" name="Environ. Microbiol.">
        <title>Decay of the glycolytic pathway and adaptation to intranuclear parasitism within Enterocytozoonidae microsporidia.</title>
        <authorList>
            <person name="Wiredu Boakye D."/>
            <person name="Jaroenlak P."/>
            <person name="Prachumwat A."/>
            <person name="Williams T.A."/>
            <person name="Bateman K.S."/>
            <person name="Itsathitphaisarn O."/>
            <person name="Sritunyalucksana K."/>
            <person name="Paszkiewicz K.H."/>
            <person name="Moore K.A."/>
            <person name="Stentiford G.D."/>
            <person name="Williams B.A."/>
        </authorList>
    </citation>
    <scope>NUCLEOTIDE SEQUENCE [LARGE SCALE GENOMIC DNA]</scope>
    <source>
        <strain evidence="4 5">GB1</strain>
    </source>
</reference>
<dbReference type="InterPro" id="IPR001680">
    <property type="entry name" value="WD40_rpt"/>
</dbReference>
<name>A0A1Y1S5Z2_9MICR</name>
<protein>
    <submittedName>
        <fullName evidence="4">YB1C</fullName>
    </submittedName>
</protein>
<proteinExistence type="predicted"/>
<evidence type="ECO:0000256" key="2">
    <source>
        <dbReference type="ARBA" id="ARBA00022737"/>
    </source>
</evidence>
<accession>A0A1Y1S5Z2</accession>
<dbReference type="Pfam" id="PF00400">
    <property type="entry name" value="WD40"/>
    <property type="match status" value="2"/>
</dbReference>
<dbReference type="PROSITE" id="PS50294">
    <property type="entry name" value="WD_REPEATS_REGION"/>
    <property type="match status" value="1"/>
</dbReference>
<evidence type="ECO:0000313" key="5">
    <source>
        <dbReference type="Proteomes" id="UP000192639"/>
    </source>
</evidence>
<evidence type="ECO:0000256" key="1">
    <source>
        <dbReference type="ARBA" id="ARBA00022574"/>
    </source>
</evidence>
<dbReference type="EMBL" id="LWDP01000044">
    <property type="protein sequence ID" value="ORD93828.1"/>
    <property type="molecule type" value="Genomic_DNA"/>
</dbReference>
<dbReference type="PROSITE" id="PS50082">
    <property type="entry name" value="WD_REPEATS_2"/>
    <property type="match status" value="1"/>
</dbReference>
<dbReference type="InterPro" id="IPR015943">
    <property type="entry name" value="WD40/YVTN_repeat-like_dom_sf"/>
</dbReference>
<organism evidence="4 5">
    <name type="scientific">Enterospora canceri</name>
    <dbReference type="NCBI Taxonomy" id="1081671"/>
    <lineage>
        <taxon>Eukaryota</taxon>
        <taxon>Fungi</taxon>
        <taxon>Fungi incertae sedis</taxon>
        <taxon>Microsporidia</taxon>
        <taxon>Enterocytozoonidae</taxon>
        <taxon>Enterospora</taxon>
    </lineage>
</organism>
<gene>
    <name evidence="4" type="primary">YB1C</name>
    <name evidence="4" type="ORF">ECANGB1_1477</name>
</gene>
<dbReference type="SMART" id="SM00320">
    <property type="entry name" value="WD40"/>
    <property type="match status" value="3"/>
</dbReference>
<dbReference type="Proteomes" id="UP000192639">
    <property type="component" value="Unassembled WGS sequence"/>
</dbReference>
<dbReference type="PANTHER" id="PTHR22847:SF637">
    <property type="entry name" value="WD REPEAT DOMAIN 5B"/>
    <property type="match status" value="1"/>
</dbReference>
<dbReference type="SUPFAM" id="SSF101898">
    <property type="entry name" value="NHL repeat"/>
    <property type="match status" value="1"/>
</dbReference>
<sequence>MIDGFKPDFTYRGTFGLIANRRSRMKQDGAYTFVSLNSRLYKYDTEANELVETYGTTEYAISSFIVKNEWIVIGYEMGMVEICNRNKKLRLHRKSVTAMGIFENILCSGSSDGTICIYDLDLETEQIVSCNSAVVQIEIGSEIFVACGDKSIRKYTISGSAVDMILFDDHIFDFIRRESELFVICKSGGSHFVDLKTNEIRKFIDYNKIKSVNCFGDILMVFCGIKIYRYKMTKKEAFGLQLQSTFAVGDKNMLSVMMFGNKYVGITLRNKLVVFDEKKEIKNYLNLHETEIIQVQVEDENGHFYTLSKERLIKWVVGDEILVVENKVDLDAARAFLIINSNIFIATSNMITEYNPITLSQLNQFDINATKMCLYNDICAVCYDKTVTFYTDCFKTRLREFELPDSVSSCEFSRDGLFTVGCVDGKAYLYNQIDFDTTEMVQKFCLYGHSLPIRSISFSPDNKLIATCSIDKLVKLWSMDFGECRKTFVGDSQNVEFVSGDEFDDDLWFYSNNSIVYQEKFNRLKYFKAFSSGIIKICGNNMIYTEKSGVSLLTMNREELLLEKEEVSDRMVNKEAFITDASNYEKFSKYLMKLSDNFTGGVSNEFYGFIVATDFVEMEQFVHLLGVKDVNVIMRVIENNLEGNTVFNGRLLNVLIRFHQRTVEKYENYKEIVIRIHSKLKQIEDAIYDNDAVMKMEMYGIYE</sequence>
<evidence type="ECO:0000313" key="4">
    <source>
        <dbReference type="EMBL" id="ORD93828.1"/>
    </source>
</evidence>